<dbReference type="EMBL" id="JAAAWN010000001">
    <property type="protein sequence ID" value="NDV89846.1"/>
    <property type="molecule type" value="Genomic_DNA"/>
</dbReference>
<evidence type="ECO:0000313" key="1">
    <source>
        <dbReference type="EMBL" id="NDV89846.1"/>
    </source>
</evidence>
<comment type="caution">
    <text evidence="1">The sequence shown here is derived from an EMBL/GenBank/DDBJ whole genome shotgun (WGS) entry which is preliminary data.</text>
</comment>
<dbReference type="Proteomes" id="UP000470213">
    <property type="component" value="Unassembled WGS sequence"/>
</dbReference>
<organism evidence="1 2">
    <name type="scientific">Alteromonas profundi</name>
    <dbReference type="NCBI Taxonomy" id="2696062"/>
    <lineage>
        <taxon>Bacteria</taxon>
        <taxon>Pseudomonadati</taxon>
        <taxon>Pseudomonadota</taxon>
        <taxon>Gammaproteobacteria</taxon>
        <taxon>Alteromonadales</taxon>
        <taxon>Alteromonadaceae</taxon>
        <taxon>Alteromonas/Salinimonas group</taxon>
        <taxon>Alteromonas</taxon>
    </lineage>
</organism>
<reference evidence="1 2" key="1">
    <citation type="submission" date="2020-01" db="EMBL/GenBank/DDBJ databases">
        <authorList>
            <person name="Chen J."/>
            <person name="Zhu S."/>
            <person name="Yang J."/>
        </authorList>
    </citation>
    <scope>NUCLEOTIDE SEQUENCE [LARGE SCALE GENOMIC DNA]</scope>
    <source>
        <strain evidence="1 2">345S023</strain>
    </source>
</reference>
<evidence type="ECO:0000313" key="2">
    <source>
        <dbReference type="Proteomes" id="UP000470213"/>
    </source>
</evidence>
<gene>
    <name evidence="1" type="ORF">GTH32_01380</name>
</gene>
<dbReference type="RefSeq" id="WP_163083433.1">
    <property type="nucleotide sequence ID" value="NZ_JAAAWN010000001.1"/>
</dbReference>
<keyword evidence="2" id="KW-1185">Reference proteome</keyword>
<protein>
    <submittedName>
        <fullName evidence="1">Uncharacterized protein</fullName>
    </submittedName>
</protein>
<accession>A0A7X5LI84</accession>
<sequence length="65" mass="7337">MEQEKLTTKLWLLSGDNGSLEARLALPSARDTLYLSYYSLLVDKEARVYLATITGMASLTRNIRD</sequence>
<proteinExistence type="predicted"/>
<name>A0A7X5LI84_9ALTE</name>
<dbReference type="AlphaFoldDB" id="A0A7X5LI84"/>